<keyword evidence="2" id="KW-0067">ATP-binding</keyword>
<evidence type="ECO:0000256" key="1">
    <source>
        <dbReference type="ARBA" id="ARBA00022977"/>
    </source>
</evidence>
<dbReference type="PANTHER" id="PTHR30270:SF0">
    <property type="entry name" value="THIAMINE-MONOPHOSPHATE KINASE"/>
    <property type="match status" value="1"/>
</dbReference>
<feature type="domain" description="PurM-like C-terminal" evidence="4">
    <location>
        <begin position="151"/>
        <end position="300"/>
    </location>
</feature>
<feature type="binding site" evidence="2">
    <location>
        <position position="76"/>
    </location>
    <ligand>
        <name>Mg(2+)</name>
        <dbReference type="ChEBI" id="CHEBI:18420"/>
        <label>3</label>
    </ligand>
</feature>
<name>A6F5L8_9GAMM</name>
<feature type="binding site" evidence="2">
    <location>
        <position position="312"/>
    </location>
    <ligand>
        <name>substrate</name>
    </ligand>
</feature>
<feature type="binding site" evidence="2">
    <location>
        <position position="55"/>
    </location>
    <ligand>
        <name>substrate</name>
    </ligand>
</feature>
<dbReference type="EC" id="2.7.4.16" evidence="2"/>
<feature type="binding site" evidence="2">
    <location>
        <position position="46"/>
    </location>
    <ligand>
        <name>Mg(2+)</name>
        <dbReference type="ChEBI" id="CHEBI:18420"/>
        <label>4</label>
    </ligand>
</feature>
<feature type="binding site" evidence="2">
    <location>
        <begin position="122"/>
        <end position="123"/>
    </location>
    <ligand>
        <name>ATP</name>
        <dbReference type="ChEBI" id="CHEBI:30616"/>
    </ligand>
</feature>
<dbReference type="Pfam" id="PF00586">
    <property type="entry name" value="AIRS"/>
    <property type="match status" value="1"/>
</dbReference>
<feature type="binding site" evidence="2">
    <location>
        <position position="260"/>
    </location>
    <ligand>
        <name>substrate</name>
    </ligand>
</feature>
<dbReference type="GO" id="GO:0000287">
    <property type="term" value="F:magnesium ion binding"/>
    <property type="evidence" value="ECO:0007669"/>
    <property type="project" value="UniProtKB-UniRule"/>
</dbReference>
<dbReference type="STRING" id="443152.MDG893_13019"/>
<dbReference type="UniPathway" id="UPA00060">
    <property type="reaction ID" value="UER00142"/>
</dbReference>
<feature type="domain" description="PurM-like N-terminal" evidence="3">
    <location>
        <begin position="29"/>
        <end position="139"/>
    </location>
</feature>
<keyword evidence="6" id="KW-1185">Reference proteome</keyword>
<comment type="function">
    <text evidence="2">Catalyzes the ATP-dependent phosphorylation of thiamine-monophosphate (TMP) to form thiamine-pyrophosphate (TPP), the active form of vitamin B1.</text>
</comment>
<comment type="caution">
    <text evidence="2">Lacks conserved residue(s) required for the propagation of feature annotation.</text>
</comment>
<feature type="binding site" evidence="2">
    <location>
        <position position="213"/>
    </location>
    <ligand>
        <name>Mg(2+)</name>
        <dbReference type="ChEBI" id="CHEBI:18420"/>
        <label>5</label>
    </ligand>
</feature>
<organism evidence="5 6">
    <name type="scientific">Marinobacter algicola DG893</name>
    <dbReference type="NCBI Taxonomy" id="443152"/>
    <lineage>
        <taxon>Bacteria</taxon>
        <taxon>Pseudomonadati</taxon>
        <taxon>Pseudomonadota</taxon>
        <taxon>Gammaproteobacteria</taxon>
        <taxon>Pseudomonadales</taxon>
        <taxon>Marinobacteraceae</taxon>
        <taxon>Marinobacter</taxon>
    </lineage>
</organism>
<keyword evidence="2" id="KW-0479">Metal-binding</keyword>
<keyword evidence="2 5" id="KW-0418">Kinase</keyword>
<comment type="similarity">
    <text evidence="2">Belongs to the thiamine-monophosphate kinase family.</text>
</comment>
<feature type="binding site" evidence="2">
    <location>
        <position position="147"/>
    </location>
    <ligand>
        <name>ATP</name>
        <dbReference type="ChEBI" id="CHEBI:30616"/>
    </ligand>
</feature>
<dbReference type="SUPFAM" id="SSF56042">
    <property type="entry name" value="PurM C-terminal domain-like"/>
    <property type="match status" value="1"/>
</dbReference>
<feature type="binding site" evidence="2">
    <location>
        <position position="123"/>
    </location>
    <ligand>
        <name>Mg(2+)</name>
        <dbReference type="ChEBI" id="CHEBI:18420"/>
        <label>1</label>
    </ligand>
</feature>
<dbReference type="Proteomes" id="UP000005856">
    <property type="component" value="Unassembled WGS sequence"/>
</dbReference>
<feature type="binding site" evidence="2">
    <location>
        <position position="48"/>
    </location>
    <ligand>
        <name>Mg(2+)</name>
        <dbReference type="ChEBI" id="CHEBI:18420"/>
        <label>2</label>
    </ligand>
</feature>
<dbReference type="eggNOG" id="COG0611">
    <property type="taxonomic scope" value="Bacteria"/>
</dbReference>
<dbReference type="InterPro" id="IPR036921">
    <property type="entry name" value="PurM-like_N_sf"/>
</dbReference>
<comment type="catalytic activity">
    <reaction evidence="2">
        <text>thiamine phosphate + ATP = thiamine diphosphate + ADP</text>
        <dbReference type="Rhea" id="RHEA:15913"/>
        <dbReference type="ChEBI" id="CHEBI:30616"/>
        <dbReference type="ChEBI" id="CHEBI:37575"/>
        <dbReference type="ChEBI" id="CHEBI:58937"/>
        <dbReference type="ChEBI" id="CHEBI:456216"/>
        <dbReference type="EC" id="2.7.4.16"/>
    </reaction>
</comment>
<dbReference type="EMBL" id="ABCP01000062">
    <property type="protein sequence ID" value="EDM45953.1"/>
    <property type="molecule type" value="Genomic_DNA"/>
</dbReference>
<feature type="binding site" evidence="2">
    <location>
        <position position="31"/>
    </location>
    <ligand>
        <name>Mg(2+)</name>
        <dbReference type="ChEBI" id="CHEBI:18420"/>
        <label>4</label>
    </ligand>
</feature>
<dbReference type="NCBIfam" id="TIGR01379">
    <property type="entry name" value="thiL"/>
    <property type="match status" value="1"/>
</dbReference>
<dbReference type="GO" id="GO:0009229">
    <property type="term" value="P:thiamine diphosphate biosynthetic process"/>
    <property type="evidence" value="ECO:0007669"/>
    <property type="project" value="UniProtKB-UniRule"/>
</dbReference>
<feature type="binding site" evidence="2">
    <location>
        <position position="48"/>
    </location>
    <ligand>
        <name>Mg(2+)</name>
        <dbReference type="ChEBI" id="CHEBI:18420"/>
        <label>1</label>
    </ligand>
</feature>
<feature type="binding site" evidence="2">
    <location>
        <position position="212"/>
    </location>
    <ligand>
        <name>ATP</name>
        <dbReference type="ChEBI" id="CHEBI:30616"/>
    </ligand>
</feature>
<dbReference type="InterPro" id="IPR036676">
    <property type="entry name" value="PurM-like_C_sf"/>
</dbReference>
<evidence type="ECO:0000313" key="5">
    <source>
        <dbReference type="EMBL" id="EDM45953.1"/>
    </source>
</evidence>
<dbReference type="SUPFAM" id="SSF55326">
    <property type="entry name" value="PurM N-terminal domain-like"/>
    <property type="match status" value="1"/>
</dbReference>
<comment type="miscellaneous">
    <text evidence="2">Reaction mechanism of ThiL seems to utilize a direct, inline transfer of the gamma-phosphate of ATP to TMP rather than a phosphorylated enzyme intermediate.</text>
</comment>
<proteinExistence type="inferred from homology"/>
<dbReference type="HAMAP" id="MF_02128">
    <property type="entry name" value="TMP_kinase"/>
    <property type="match status" value="1"/>
</dbReference>
<gene>
    <name evidence="2" type="primary">thiL</name>
    <name evidence="5" type="ORF">MDG893_13019</name>
</gene>
<sequence length="317" mass="33303">MMGEFELIRHYFFPIAEVGNASSVLLGPGDDCAIQRIGPDLDLVFSVDALVEGVHFPHHYDPEKLGWRSLAVAASDLAAMGADPVCFTLALTLPDANPDWLSAYARGLASAARRFGLSLAGGDTTRGPLTLSMQVHGTVPKGEAILRSGAQVGDCICVSGTLGEAGAALDHLENDSPGPEVQAVLRKYHFPEPRLALGTALRGFATAAVDVSDGLVADLGHILEASGVAASIDASRLPLSQHLKRLVGQSAAGLALNAGDDYELCVTVPPQVWAILPEKIRRELTVIGEVVAGEGVTIDWGDHTENLSAGGYDHFRN</sequence>
<keyword evidence="2" id="KW-0547">Nucleotide-binding</keyword>
<dbReference type="InterPro" id="IPR016188">
    <property type="entry name" value="PurM-like_N"/>
</dbReference>
<keyword evidence="2" id="KW-0808">Transferase</keyword>
<feature type="binding site" evidence="2">
    <location>
        <position position="76"/>
    </location>
    <ligand>
        <name>Mg(2+)</name>
        <dbReference type="ChEBI" id="CHEBI:18420"/>
        <label>2</label>
    </ligand>
</feature>
<dbReference type="Gene3D" id="3.30.1330.10">
    <property type="entry name" value="PurM-like, N-terminal domain"/>
    <property type="match status" value="1"/>
</dbReference>
<dbReference type="InterPro" id="IPR010918">
    <property type="entry name" value="PurM-like_C_dom"/>
</dbReference>
<evidence type="ECO:0000313" key="6">
    <source>
        <dbReference type="Proteomes" id="UP000005856"/>
    </source>
</evidence>
<dbReference type="PIRSF" id="PIRSF005303">
    <property type="entry name" value="Thiam_monoph_kin"/>
    <property type="match status" value="1"/>
</dbReference>
<evidence type="ECO:0000256" key="2">
    <source>
        <dbReference type="HAMAP-Rule" id="MF_02128"/>
    </source>
</evidence>
<keyword evidence="1 2" id="KW-0784">Thiamine biosynthesis</keyword>
<keyword evidence="2" id="KW-0460">Magnesium</keyword>
<accession>A6F5L8</accession>
<feature type="binding site" evidence="2">
    <location>
        <position position="210"/>
    </location>
    <ligand>
        <name>Mg(2+)</name>
        <dbReference type="ChEBI" id="CHEBI:18420"/>
        <label>3</label>
    </ligand>
</feature>
<dbReference type="GO" id="GO:0009030">
    <property type="term" value="F:thiamine-phosphate kinase activity"/>
    <property type="evidence" value="ECO:0007669"/>
    <property type="project" value="UniProtKB-UniRule"/>
</dbReference>
<protein>
    <recommendedName>
        <fullName evidence="2">Thiamine-monophosphate kinase</fullName>
        <shortName evidence="2">TMP kinase</shortName>
        <shortName evidence="2">Thiamine-phosphate kinase</shortName>
        <ecNumber evidence="2">2.7.4.16</ecNumber>
    </recommendedName>
</protein>
<evidence type="ECO:0000259" key="4">
    <source>
        <dbReference type="Pfam" id="PF02769"/>
    </source>
</evidence>
<comment type="pathway">
    <text evidence="2">Cofactor biosynthesis; thiamine diphosphate biosynthesis; thiamine diphosphate from thiamine phosphate: step 1/1.</text>
</comment>
<dbReference type="GO" id="GO:0005524">
    <property type="term" value="F:ATP binding"/>
    <property type="evidence" value="ECO:0007669"/>
    <property type="project" value="UniProtKB-UniRule"/>
</dbReference>
<feature type="binding site" evidence="2">
    <location>
        <position position="76"/>
    </location>
    <ligand>
        <name>Mg(2+)</name>
        <dbReference type="ChEBI" id="CHEBI:18420"/>
        <label>4</label>
    </ligand>
</feature>
<evidence type="ECO:0000259" key="3">
    <source>
        <dbReference type="Pfam" id="PF00586"/>
    </source>
</evidence>
<dbReference type="Pfam" id="PF02769">
    <property type="entry name" value="AIRS_C"/>
    <property type="match status" value="1"/>
</dbReference>
<reference evidence="5 6" key="1">
    <citation type="submission" date="2007-06" db="EMBL/GenBank/DDBJ databases">
        <authorList>
            <person name="Green D."/>
            <person name="Ferriera S."/>
            <person name="Johnson J."/>
            <person name="Kravitz S."/>
            <person name="Beeson K."/>
            <person name="Sutton G."/>
            <person name="Rogers Y.-H."/>
            <person name="Friedman R."/>
            <person name="Frazier M."/>
            <person name="Venter J.C."/>
        </authorList>
    </citation>
    <scope>NUCLEOTIDE SEQUENCE [LARGE SCALE GENOMIC DNA]</scope>
    <source>
        <strain evidence="5 6">DG893</strain>
    </source>
</reference>
<dbReference type="GO" id="GO:0009228">
    <property type="term" value="P:thiamine biosynthetic process"/>
    <property type="evidence" value="ECO:0007669"/>
    <property type="project" value="UniProtKB-KW"/>
</dbReference>
<comment type="caution">
    <text evidence="5">The sequence shown here is derived from an EMBL/GenBank/DDBJ whole genome shotgun (WGS) entry which is preliminary data.</text>
</comment>
<dbReference type="InterPro" id="IPR006283">
    <property type="entry name" value="ThiL-like"/>
</dbReference>
<dbReference type="CDD" id="cd02194">
    <property type="entry name" value="ThiL"/>
    <property type="match status" value="1"/>
</dbReference>
<dbReference type="PANTHER" id="PTHR30270">
    <property type="entry name" value="THIAMINE-MONOPHOSPHATE KINASE"/>
    <property type="match status" value="1"/>
</dbReference>
<feature type="binding site" evidence="2">
    <location>
        <position position="31"/>
    </location>
    <ligand>
        <name>Mg(2+)</name>
        <dbReference type="ChEBI" id="CHEBI:18420"/>
        <label>3</label>
    </ligand>
</feature>
<dbReference type="Gene3D" id="3.90.650.10">
    <property type="entry name" value="PurM-like C-terminal domain"/>
    <property type="match status" value="1"/>
</dbReference>
<dbReference type="AlphaFoldDB" id="A6F5L8"/>